<evidence type="ECO:0000256" key="8">
    <source>
        <dbReference type="ARBA" id="ARBA00023136"/>
    </source>
</evidence>
<feature type="signal peptide" evidence="10">
    <location>
        <begin position="1"/>
        <end position="29"/>
    </location>
</feature>
<dbReference type="InterPro" id="IPR036998">
    <property type="entry name" value="Porin_LamB_sf"/>
</dbReference>
<dbReference type="InterPro" id="IPR050286">
    <property type="entry name" value="G_neg_Bact_CarbUptk_Porin"/>
</dbReference>
<dbReference type="EMBL" id="SACJ01000012">
    <property type="protein sequence ID" value="RVT72753.1"/>
    <property type="molecule type" value="Genomic_DNA"/>
</dbReference>
<evidence type="ECO:0000256" key="2">
    <source>
        <dbReference type="ARBA" id="ARBA00007055"/>
    </source>
</evidence>
<dbReference type="GO" id="GO:0046930">
    <property type="term" value="C:pore complex"/>
    <property type="evidence" value="ECO:0007669"/>
    <property type="project" value="UniProtKB-KW"/>
</dbReference>
<evidence type="ECO:0000313" key="12">
    <source>
        <dbReference type="Proteomes" id="UP000285211"/>
    </source>
</evidence>
<organism evidence="11 12">
    <name type="scientific">Flavobacterium sufflavum</name>
    <dbReference type="NCBI Taxonomy" id="1921138"/>
    <lineage>
        <taxon>Bacteria</taxon>
        <taxon>Pseudomonadati</taxon>
        <taxon>Bacteroidota</taxon>
        <taxon>Flavobacteriia</taxon>
        <taxon>Flavobacteriales</taxon>
        <taxon>Flavobacteriaceae</taxon>
        <taxon>Flavobacterium</taxon>
    </lineage>
</organism>
<evidence type="ECO:0000256" key="9">
    <source>
        <dbReference type="ARBA" id="ARBA00023237"/>
    </source>
</evidence>
<keyword evidence="6" id="KW-0406">Ion transport</keyword>
<keyword evidence="8" id="KW-0472">Membrane</keyword>
<dbReference type="OrthoDB" id="5493648at2"/>
<proteinExistence type="inferred from homology"/>
<keyword evidence="4" id="KW-1134">Transmembrane beta strand</keyword>
<keyword evidence="3" id="KW-0813">Transport</keyword>
<evidence type="ECO:0000256" key="4">
    <source>
        <dbReference type="ARBA" id="ARBA00022452"/>
    </source>
</evidence>
<dbReference type="GO" id="GO:0015144">
    <property type="term" value="F:carbohydrate transmembrane transporter activity"/>
    <property type="evidence" value="ECO:0007669"/>
    <property type="project" value="TreeGrafter"/>
</dbReference>
<protein>
    <submittedName>
        <fullName evidence="11">Carbohydrate porin</fullName>
    </submittedName>
</protein>
<reference evidence="11 12" key="1">
    <citation type="submission" date="2019-01" db="EMBL/GenBank/DDBJ databases">
        <authorList>
            <person name="Chen W.-M."/>
        </authorList>
    </citation>
    <scope>NUCLEOTIDE SEQUENCE [LARGE SCALE GENOMIC DNA]</scope>
    <source>
        <strain evidence="11 12">BBQ-12</strain>
    </source>
</reference>
<name>A0A3S2TZC5_9FLAO</name>
<dbReference type="Pfam" id="PF02264">
    <property type="entry name" value="LamB"/>
    <property type="match status" value="1"/>
</dbReference>
<dbReference type="GO" id="GO:0006811">
    <property type="term" value="P:monoatomic ion transport"/>
    <property type="evidence" value="ECO:0007669"/>
    <property type="project" value="UniProtKB-KW"/>
</dbReference>
<evidence type="ECO:0000313" key="11">
    <source>
        <dbReference type="EMBL" id="RVT72753.1"/>
    </source>
</evidence>
<evidence type="ECO:0000256" key="3">
    <source>
        <dbReference type="ARBA" id="ARBA00022448"/>
    </source>
</evidence>
<accession>A0A3S2TZC5</accession>
<dbReference type="Proteomes" id="UP000285211">
    <property type="component" value="Unassembled WGS sequence"/>
</dbReference>
<dbReference type="PANTHER" id="PTHR38762:SF1">
    <property type="entry name" value="CRYPTIC OUTER MEMBRANE PORIN BGLH-RELATED"/>
    <property type="match status" value="1"/>
</dbReference>
<comment type="caution">
    <text evidence="11">The sequence shown here is derived from an EMBL/GenBank/DDBJ whole genome shotgun (WGS) entry which is preliminary data.</text>
</comment>
<dbReference type="GO" id="GO:0015288">
    <property type="term" value="F:porin activity"/>
    <property type="evidence" value="ECO:0007669"/>
    <property type="project" value="UniProtKB-KW"/>
</dbReference>
<comment type="similarity">
    <text evidence="2">Belongs to the porin LamB (TC 1.B.3) family.</text>
</comment>
<comment type="subcellular location">
    <subcellularLocation>
        <location evidence="1">Cell outer membrane</location>
        <topology evidence="1">Multi-pass membrane protein</topology>
    </subcellularLocation>
</comment>
<dbReference type="Gene3D" id="2.40.170.10">
    <property type="entry name" value="Porin, LamB type"/>
    <property type="match status" value="1"/>
</dbReference>
<evidence type="ECO:0000256" key="5">
    <source>
        <dbReference type="ARBA" id="ARBA00022692"/>
    </source>
</evidence>
<dbReference type="GO" id="GO:0015774">
    <property type="term" value="P:polysaccharide transport"/>
    <property type="evidence" value="ECO:0007669"/>
    <property type="project" value="TreeGrafter"/>
</dbReference>
<dbReference type="GO" id="GO:0009279">
    <property type="term" value="C:cell outer membrane"/>
    <property type="evidence" value="ECO:0007669"/>
    <property type="project" value="UniProtKB-SubCell"/>
</dbReference>
<dbReference type="PANTHER" id="PTHR38762">
    <property type="entry name" value="CRYPTIC OUTER MEMBRANE PORIN BGLH-RELATED"/>
    <property type="match status" value="1"/>
</dbReference>
<evidence type="ECO:0000256" key="1">
    <source>
        <dbReference type="ARBA" id="ARBA00004571"/>
    </source>
</evidence>
<keyword evidence="10" id="KW-0732">Signal</keyword>
<evidence type="ECO:0000256" key="10">
    <source>
        <dbReference type="SAM" id="SignalP"/>
    </source>
</evidence>
<keyword evidence="9" id="KW-0998">Cell outer membrane</keyword>
<feature type="chain" id="PRO_5018728198" evidence="10">
    <location>
        <begin position="30"/>
        <end position="470"/>
    </location>
</feature>
<evidence type="ECO:0000256" key="6">
    <source>
        <dbReference type="ARBA" id="ARBA00023065"/>
    </source>
</evidence>
<keyword evidence="12" id="KW-1185">Reference proteome</keyword>
<keyword evidence="7" id="KW-0626">Porin</keyword>
<sequence>MIYKFGSHYRNKKALWILVLCSIAISTKAQVVITNPNFSLGTTGRIGVGLSPNGEGNMWKPLNLSGQGSLGGRMEQNDYVDLLPAIHFMPKRIGKDSTNVTFQVRLGMYSASGQFVGNVSSRSNNGLTFILPEAFVEATNIMGSKWSAWAGSRFRRYDDIHISDYFYFDDHSAQGFGVKYKNTELTMLMPASTDSTGVYPYNYQVTVAGATNPAIRQRMVWIGEHSIYFQNNSVMKLLGEFHYVSKNSAAASKNFPSDNGWVAGIKYNSPFKTLKPGSFNQISARYGSGIANGGDNGNTFTWATYGAPDADGKYTNAYSFTMVEHFLLNLSNKFSINGYGVFTKSKGGSSSTNTDEYFNGNQLYNRKTDFIVGLRNFYYVTNWFHLIQEVHYAVRKDGDNPEASMWKFSLAPTIVPLGQRDPWSRPHIRLVATVARYNDYAKGHNYSPFLQINQKRWGSYIGVKTEWWLF</sequence>
<dbReference type="SUPFAM" id="SSF56935">
    <property type="entry name" value="Porins"/>
    <property type="match status" value="1"/>
</dbReference>
<evidence type="ECO:0000256" key="7">
    <source>
        <dbReference type="ARBA" id="ARBA00023114"/>
    </source>
</evidence>
<keyword evidence="5" id="KW-0812">Transmembrane</keyword>
<gene>
    <name evidence="11" type="ORF">EOD40_15180</name>
</gene>
<dbReference type="InterPro" id="IPR003192">
    <property type="entry name" value="Porin_LamB"/>
</dbReference>
<dbReference type="RefSeq" id="WP_128196972.1">
    <property type="nucleotide sequence ID" value="NZ_SACJ01000012.1"/>
</dbReference>
<dbReference type="AlphaFoldDB" id="A0A3S2TZC5"/>